<dbReference type="Pfam" id="PF00266">
    <property type="entry name" value="Aminotran_5"/>
    <property type="match status" value="1"/>
</dbReference>
<dbReference type="PANTHER" id="PTHR43586">
    <property type="entry name" value="CYSTEINE DESULFURASE"/>
    <property type="match status" value="1"/>
</dbReference>
<proteinExistence type="predicted"/>
<name>A0A917CIG0_9GAMM</name>
<reference evidence="3" key="2">
    <citation type="submission" date="2020-09" db="EMBL/GenBank/DDBJ databases">
        <authorList>
            <person name="Sun Q."/>
            <person name="Zhou Y."/>
        </authorList>
    </citation>
    <scope>NUCLEOTIDE SEQUENCE</scope>
    <source>
        <strain evidence="3">CGMCC 1.12181</strain>
    </source>
</reference>
<evidence type="ECO:0000313" key="3">
    <source>
        <dbReference type="EMBL" id="GGF86838.1"/>
    </source>
</evidence>
<keyword evidence="1" id="KW-0663">Pyridoxal phosphate</keyword>
<dbReference type="AlphaFoldDB" id="A0A917CIG0"/>
<comment type="caution">
    <text evidence="3">The sequence shown here is derived from an EMBL/GenBank/DDBJ whole genome shotgun (WGS) entry which is preliminary data.</text>
</comment>
<dbReference type="InterPro" id="IPR000192">
    <property type="entry name" value="Aminotrans_V_dom"/>
</dbReference>
<organism evidence="3 4">
    <name type="scientific">Marinicella pacifica</name>
    <dbReference type="NCBI Taxonomy" id="1171543"/>
    <lineage>
        <taxon>Bacteria</taxon>
        <taxon>Pseudomonadati</taxon>
        <taxon>Pseudomonadota</taxon>
        <taxon>Gammaproteobacteria</taxon>
        <taxon>Lysobacterales</taxon>
        <taxon>Marinicellaceae</taxon>
        <taxon>Marinicella</taxon>
    </lineage>
</organism>
<evidence type="ECO:0000256" key="1">
    <source>
        <dbReference type="ARBA" id="ARBA00022898"/>
    </source>
</evidence>
<reference evidence="3" key="1">
    <citation type="journal article" date="2014" name="Int. J. Syst. Evol. Microbiol.">
        <title>Complete genome sequence of Corynebacterium casei LMG S-19264T (=DSM 44701T), isolated from a smear-ripened cheese.</title>
        <authorList>
            <consortium name="US DOE Joint Genome Institute (JGI-PGF)"/>
            <person name="Walter F."/>
            <person name="Albersmeier A."/>
            <person name="Kalinowski J."/>
            <person name="Ruckert C."/>
        </authorList>
    </citation>
    <scope>NUCLEOTIDE SEQUENCE</scope>
    <source>
        <strain evidence="3">CGMCC 1.12181</strain>
    </source>
</reference>
<sequence length="404" mass="45925">MYDLNWVRNQFPGLHNSGDIFMDNAGGSQIARQAITGVQEFMTGCNVQLGADYSTSQEAARRVAQAQSAITTWLNARRPEEVIVGPSSTWLTRLLSLQLMQTWQAGDEVIITDVDHEANRGCWLDLQAQGIVIRHWTVNTQSHELETAELKKLLSHKTKLVCCTHVSNIYGHINPIKEWTEIVHQYGAKICVDGVAYAPHRLPDVQDLDVDYYFFSFYKTFGPHQAVLYGKHQCLKRLPGINHHFIKDTPYRFQPGNVNYELMCGIHGAIRYLQKLGQQEKRNTSLRDDLITAYRVMADYEETLIEPLTEFINNHGNMHIIGDAIADKSQRVATLSFTHNQLSSQEIVQSANRQGLGIRYGDFYAVELINTLGLRDQQGVVRASFAHYNSPEEVNQLVTFLKQF</sequence>
<dbReference type="InterPro" id="IPR015424">
    <property type="entry name" value="PyrdxlP-dep_Trfase"/>
</dbReference>
<dbReference type="NCBIfam" id="TIGR01976">
    <property type="entry name" value="am_tr_V_VC1184"/>
    <property type="match status" value="1"/>
</dbReference>
<dbReference type="EMBL" id="BMEO01000002">
    <property type="protein sequence ID" value="GGF86838.1"/>
    <property type="molecule type" value="Genomic_DNA"/>
</dbReference>
<feature type="domain" description="Aminotransferase class V" evidence="2">
    <location>
        <begin position="20"/>
        <end position="397"/>
    </location>
</feature>
<gene>
    <name evidence="3" type="ORF">GCM10011365_04860</name>
</gene>
<dbReference type="Gene3D" id="3.40.640.10">
    <property type="entry name" value="Type I PLP-dependent aspartate aminotransferase-like (Major domain)"/>
    <property type="match status" value="1"/>
</dbReference>
<dbReference type="InterPro" id="IPR015422">
    <property type="entry name" value="PyrdxlP-dep_Trfase_small"/>
</dbReference>
<protein>
    <submittedName>
        <fullName evidence="3">Cysteine desulfurase</fullName>
    </submittedName>
</protein>
<dbReference type="PANTHER" id="PTHR43586:SF21">
    <property type="entry name" value="PYRIDOXAL PHOSPHATE (PLP)-DEPENDENT ASPARTATE AMINOTRANSFERASE SUPERFAMILY"/>
    <property type="match status" value="1"/>
</dbReference>
<evidence type="ECO:0000313" key="4">
    <source>
        <dbReference type="Proteomes" id="UP000605253"/>
    </source>
</evidence>
<dbReference type="Gene3D" id="3.90.1150.10">
    <property type="entry name" value="Aspartate Aminotransferase, domain 1"/>
    <property type="match status" value="1"/>
</dbReference>
<evidence type="ECO:0000259" key="2">
    <source>
        <dbReference type="Pfam" id="PF00266"/>
    </source>
</evidence>
<dbReference type="Proteomes" id="UP000605253">
    <property type="component" value="Unassembled WGS sequence"/>
</dbReference>
<dbReference type="InterPro" id="IPR015421">
    <property type="entry name" value="PyrdxlP-dep_Trfase_major"/>
</dbReference>
<accession>A0A917CIG0</accession>
<dbReference type="RefSeq" id="WP_229728218.1">
    <property type="nucleotide sequence ID" value="NZ_BAABJF010000032.1"/>
</dbReference>
<dbReference type="SUPFAM" id="SSF53383">
    <property type="entry name" value="PLP-dependent transferases"/>
    <property type="match status" value="1"/>
</dbReference>
<dbReference type="InterPro" id="IPR011340">
    <property type="entry name" value="Cys_dSase-rel"/>
</dbReference>
<keyword evidence="4" id="KW-1185">Reference proteome</keyword>